<gene>
    <name evidence="1" type="ORF">FHS31_000814</name>
</gene>
<organism evidence="1 2">
    <name type="scientific">Sphingomonas vulcanisoli</name>
    <dbReference type="NCBI Taxonomy" id="1658060"/>
    <lineage>
        <taxon>Bacteria</taxon>
        <taxon>Pseudomonadati</taxon>
        <taxon>Pseudomonadota</taxon>
        <taxon>Alphaproteobacteria</taxon>
        <taxon>Sphingomonadales</taxon>
        <taxon>Sphingomonadaceae</taxon>
        <taxon>Sphingomonas</taxon>
    </lineage>
</organism>
<name>A0ABX0TQ54_9SPHN</name>
<protein>
    <recommendedName>
        <fullName evidence="3">Rieske domain-containing protein</fullName>
    </recommendedName>
</protein>
<comment type="caution">
    <text evidence="1">The sequence shown here is derived from an EMBL/GenBank/DDBJ whole genome shotgun (WGS) entry which is preliminary data.</text>
</comment>
<reference evidence="1 2" key="1">
    <citation type="submission" date="2020-03" db="EMBL/GenBank/DDBJ databases">
        <title>Genomic Encyclopedia of Type Strains, Phase III (KMG-III): the genomes of soil and plant-associated and newly described type strains.</title>
        <authorList>
            <person name="Whitman W."/>
        </authorList>
    </citation>
    <scope>NUCLEOTIDE SEQUENCE [LARGE SCALE GENOMIC DNA]</scope>
    <source>
        <strain evidence="1 2">CECT 8804</strain>
    </source>
</reference>
<evidence type="ECO:0008006" key="3">
    <source>
        <dbReference type="Google" id="ProtNLM"/>
    </source>
</evidence>
<proteinExistence type="predicted"/>
<sequence>MAIVFADSAIVDFPRCFPSINLREKLADGQTAICPCRKHMGVSGRQGHDCRFRPGDAAAPRRDGELELGIRQHLAPIGQHDAAWTVAHGDEPRIGEIAKATPDRIPRDADFERQFVVAR</sequence>
<dbReference type="Proteomes" id="UP000727456">
    <property type="component" value="Unassembled WGS sequence"/>
</dbReference>
<evidence type="ECO:0000313" key="2">
    <source>
        <dbReference type="Proteomes" id="UP000727456"/>
    </source>
</evidence>
<dbReference type="EMBL" id="JAAOZC010000002">
    <property type="protein sequence ID" value="NIJ07218.1"/>
    <property type="molecule type" value="Genomic_DNA"/>
</dbReference>
<evidence type="ECO:0000313" key="1">
    <source>
        <dbReference type="EMBL" id="NIJ07218.1"/>
    </source>
</evidence>
<accession>A0ABX0TQ54</accession>
<dbReference type="RefSeq" id="WP_167072103.1">
    <property type="nucleotide sequence ID" value="NZ_JAAOZC010000002.1"/>
</dbReference>
<keyword evidence="2" id="KW-1185">Reference proteome</keyword>